<evidence type="ECO:0000256" key="5">
    <source>
        <dbReference type="ARBA" id="ARBA00024042"/>
    </source>
</evidence>
<dbReference type="GO" id="GO:0010181">
    <property type="term" value="F:FMN binding"/>
    <property type="evidence" value="ECO:0007669"/>
    <property type="project" value="InterPro"/>
</dbReference>
<dbReference type="RefSeq" id="WP_234999555.1">
    <property type="nucleotide sequence ID" value="NZ_FWFX01000011.1"/>
</dbReference>
<dbReference type="Gene3D" id="3.20.20.70">
    <property type="entry name" value="Aldolase class I"/>
    <property type="match status" value="1"/>
</dbReference>
<accession>A0A1X6ZTV8</accession>
<dbReference type="SUPFAM" id="SSF51395">
    <property type="entry name" value="FMN-linked oxidoreductases"/>
    <property type="match status" value="1"/>
</dbReference>
<feature type="binding site" evidence="7">
    <location>
        <position position="129"/>
    </location>
    <ligand>
        <name>FMN</name>
        <dbReference type="ChEBI" id="CHEBI:58210"/>
    </ligand>
</feature>
<dbReference type="AlphaFoldDB" id="A0A1X6ZTV8"/>
<dbReference type="InterPro" id="IPR008259">
    <property type="entry name" value="FMN_hydac_DH_AS"/>
</dbReference>
<feature type="active site" description="Proton acceptor" evidence="6">
    <location>
        <position position="297"/>
    </location>
</feature>
<feature type="binding site" evidence="7">
    <location>
        <position position="152"/>
    </location>
    <ligand>
        <name>glyoxylate</name>
        <dbReference type="ChEBI" id="CHEBI:36655"/>
    </ligand>
</feature>
<evidence type="ECO:0000313" key="9">
    <source>
        <dbReference type="EMBL" id="SLN61495.1"/>
    </source>
</evidence>
<feature type="binding site" evidence="7">
    <location>
        <begin position="100"/>
        <end position="102"/>
    </location>
    <ligand>
        <name>FMN</name>
        <dbReference type="ChEBI" id="CHEBI:58210"/>
    </ligand>
</feature>
<dbReference type="PIRSF" id="PIRSF000138">
    <property type="entry name" value="Al-hdrx_acd_dh"/>
    <property type="match status" value="1"/>
</dbReference>
<keyword evidence="4 9" id="KW-0560">Oxidoreductase</keyword>
<gene>
    <name evidence="9" type="primary">mdlB_2</name>
    <name evidence="9" type="ORF">ROA7450_03188</name>
</gene>
<dbReference type="CDD" id="cd02809">
    <property type="entry name" value="alpha_hydroxyacid_oxid_FMN"/>
    <property type="match status" value="1"/>
</dbReference>
<dbReference type="GO" id="GO:0033720">
    <property type="term" value="F:(S)-mandelate dehydrogenase activity"/>
    <property type="evidence" value="ECO:0007669"/>
    <property type="project" value="UniProtKB-EC"/>
</dbReference>
<name>A0A1X6ZTV8_9RHOB</name>
<feature type="binding site" evidence="7">
    <location>
        <begin position="349"/>
        <end position="350"/>
    </location>
    <ligand>
        <name>FMN</name>
        <dbReference type="ChEBI" id="CHEBI:58210"/>
    </ligand>
</feature>
<evidence type="ECO:0000256" key="2">
    <source>
        <dbReference type="ARBA" id="ARBA00022630"/>
    </source>
</evidence>
<evidence type="ECO:0000259" key="8">
    <source>
        <dbReference type="PROSITE" id="PS51349"/>
    </source>
</evidence>
<feature type="binding site" evidence="7">
    <location>
        <position position="300"/>
    </location>
    <ligand>
        <name>glyoxylate</name>
        <dbReference type="ChEBI" id="CHEBI:36655"/>
    </ligand>
</feature>
<proteinExistence type="inferred from homology"/>
<feature type="binding site" evidence="7">
    <location>
        <position position="150"/>
    </location>
    <ligand>
        <name>FMN</name>
        <dbReference type="ChEBI" id="CHEBI:58210"/>
    </ligand>
</feature>
<feature type="binding site" evidence="7">
    <location>
        <position position="187"/>
    </location>
    <ligand>
        <name>glyoxylate</name>
        <dbReference type="ChEBI" id="CHEBI:36655"/>
    </ligand>
</feature>
<feature type="binding site" evidence="7">
    <location>
        <position position="178"/>
    </location>
    <ligand>
        <name>FMN</name>
        <dbReference type="ChEBI" id="CHEBI:58210"/>
    </ligand>
</feature>
<sequence length="400" mass="44026">MFCAFLTLDKGLKNRPNVQMDVNARYPSLSDLRARARKRLPYFVWEFLDSGTGMDATKARNRAAFDAIELVPSILKGELEYDTTARLLGHDYALPLGIAPVGMSGLIWPDAERILARTATDAGIPYTLSTVASQTPEDVSGAIDDKAWFQLYPPRDPGILKDMLRRAKAAGFSTLVMTVDLAVASRRERQQRSGLTTPPRLTPRLLAQIARRPAWALAMARQGMPRMRMVDDYLPDITGQPSNQHAGYMIRIAPNWEYLRTVRDAWQGSLIIKGVMQVEDATRLENEGVDALWVSNHGGRQFDAAPAPLNVLPGIRKATKLPLILDGGVESGLDILRALTLGADFVMMGRGWHYALAALGSAGPAHLAHILREDLVSNMGQLGIRTPFEILKPPAAQDLE</sequence>
<reference evidence="9 10" key="1">
    <citation type="submission" date="2017-03" db="EMBL/GenBank/DDBJ databases">
        <authorList>
            <person name="Afonso C.L."/>
            <person name="Miller P.J."/>
            <person name="Scott M.A."/>
            <person name="Spackman E."/>
            <person name="Goraichik I."/>
            <person name="Dimitrov K.M."/>
            <person name="Suarez D.L."/>
            <person name="Swayne D.E."/>
        </authorList>
    </citation>
    <scope>NUCLEOTIDE SEQUENCE [LARGE SCALE GENOMIC DNA]</scope>
    <source>
        <strain evidence="9 10">CECT 7450</strain>
    </source>
</reference>
<dbReference type="EC" id="1.1.99.31" evidence="9"/>
<dbReference type="InterPro" id="IPR012133">
    <property type="entry name" value="Alpha-hydoxy_acid_DH_FMN"/>
</dbReference>
<dbReference type="InterPro" id="IPR013785">
    <property type="entry name" value="Aldolase_TIM"/>
</dbReference>
<protein>
    <submittedName>
        <fullName evidence="9">(S)-mandelate dehydrogenase</fullName>
        <ecNumber evidence="9">1.1.99.31</ecNumber>
    </submittedName>
</protein>
<feature type="binding site" evidence="7">
    <location>
        <position position="273"/>
    </location>
    <ligand>
        <name>FMN</name>
        <dbReference type="ChEBI" id="CHEBI:58210"/>
    </ligand>
</feature>
<dbReference type="InterPro" id="IPR037396">
    <property type="entry name" value="FMN_HAD"/>
</dbReference>
<dbReference type="Proteomes" id="UP000193061">
    <property type="component" value="Unassembled WGS sequence"/>
</dbReference>
<comment type="cofactor">
    <cofactor evidence="1">
        <name>FMN</name>
        <dbReference type="ChEBI" id="CHEBI:58210"/>
    </cofactor>
</comment>
<keyword evidence="3 7" id="KW-0288">FMN</keyword>
<feature type="domain" description="FMN hydroxy acid dehydrogenase" evidence="8">
    <location>
        <begin position="21"/>
        <end position="400"/>
    </location>
</feature>
<organism evidence="9 10">
    <name type="scientific">Roseovarius albus</name>
    <dbReference type="NCBI Taxonomy" id="1247867"/>
    <lineage>
        <taxon>Bacteria</taxon>
        <taxon>Pseudomonadati</taxon>
        <taxon>Pseudomonadota</taxon>
        <taxon>Alphaproteobacteria</taxon>
        <taxon>Rhodobacterales</taxon>
        <taxon>Roseobacteraceae</taxon>
        <taxon>Roseovarius</taxon>
    </lineage>
</organism>
<dbReference type="PROSITE" id="PS51349">
    <property type="entry name" value="FMN_HYDROXY_ACID_DH_2"/>
    <property type="match status" value="1"/>
</dbReference>
<keyword evidence="2 7" id="KW-0285">Flavoprotein</keyword>
<comment type="similarity">
    <text evidence="5">Belongs to the FMN-dependent alpha-hydroxy acid dehydrogenase family.</text>
</comment>
<feature type="binding site" evidence="7">
    <location>
        <position position="295"/>
    </location>
    <ligand>
        <name>FMN</name>
        <dbReference type="ChEBI" id="CHEBI:58210"/>
    </ligand>
</feature>
<feature type="binding site" evidence="7">
    <location>
        <position position="297"/>
    </location>
    <ligand>
        <name>glyoxylate</name>
        <dbReference type="ChEBI" id="CHEBI:36655"/>
    </ligand>
</feature>
<dbReference type="Pfam" id="PF01070">
    <property type="entry name" value="FMN_dh"/>
    <property type="match status" value="1"/>
</dbReference>
<evidence type="ECO:0000256" key="7">
    <source>
        <dbReference type="PIRSR" id="PIRSR000138-2"/>
    </source>
</evidence>
<evidence type="ECO:0000256" key="3">
    <source>
        <dbReference type="ARBA" id="ARBA00022643"/>
    </source>
</evidence>
<evidence type="ECO:0000256" key="4">
    <source>
        <dbReference type="ARBA" id="ARBA00023002"/>
    </source>
</evidence>
<evidence type="ECO:0000313" key="10">
    <source>
        <dbReference type="Proteomes" id="UP000193061"/>
    </source>
</evidence>
<evidence type="ECO:0000256" key="6">
    <source>
        <dbReference type="PIRSR" id="PIRSR000138-1"/>
    </source>
</evidence>
<keyword evidence="10" id="KW-1185">Reference proteome</keyword>
<dbReference type="PROSITE" id="PS00557">
    <property type="entry name" value="FMN_HYDROXY_ACID_DH_1"/>
    <property type="match status" value="1"/>
</dbReference>
<dbReference type="InterPro" id="IPR000262">
    <property type="entry name" value="FMN-dep_DH"/>
</dbReference>
<evidence type="ECO:0000256" key="1">
    <source>
        <dbReference type="ARBA" id="ARBA00001917"/>
    </source>
</evidence>
<dbReference type="PANTHER" id="PTHR10578:SF107">
    <property type="entry name" value="2-HYDROXYACID OXIDASE 1"/>
    <property type="match status" value="1"/>
</dbReference>
<dbReference type="EMBL" id="FWFX01000011">
    <property type="protein sequence ID" value="SLN61495.1"/>
    <property type="molecule type" value="Genomic_DNA"/>
</dbReference>
<dbReference type="PANTHER" id="PTHR10578">
    <property type="entry name" value="S -2-HYDROXY-ACID OXIDASE-RELATED"/>
    <property type="match status" value="1"/>
</dbReference>